<sequence length="375" mass="40066">MSLSEYLSTLLVNPETRLRKRQNLFRMKEKLVVVASFCFIGFLLIFMLLSSKPEIPMAQSLRADRLVLDQMRQNLEDSQDSTDSGSTSSLADKSGSEVLDDKERTSSENLQRVGFTDEAAKTTDVVLDQMRQNLEDSQDRTDSASTSNMADRSGSEVLDDNERTSSENLQRVGFTDEPAKTTDGDGPLISTTEDATSNSTESITWSSTGASLPDTSSSSTEPAGDDVSVTASTLETSLEMDDSTKGNGTDALVVTTNLPLNKTEIVEDSTSTGQEEDVLSTTVIGSSDEILENVTLSSVPSTGSTPTTNPESSSLKPLEEGNETTGEGNVPESSKEGLHGEVTEAEEELSTVASSSTATTLSTDSNSNIPEAEEE</sequence>
<organism evidence="3 4">
    <name type="scientific">Steinernema glaseri</name>
    <dbReference type="NCBI Taxonomy" id="37863"/>
    <lineage>
        <taxon>Eukaryota</taxon>
        <taxon>Metazoa</taxon>
        <taxon>Ecdysozoa</taxon>
        <taxon>Nematoda</taxon>
        <taxon>Chromadorea</taxon>
        <taxon>Rhabditida</taxon>
        <taxon>Tylenchina</taxon>
        <taxon>Panagrolaimomorpha</taxon>
        <taxon>Strongyloidoidea</taxon>
        <taxon>Steinernematidae</taxon>
        <taxon>Steinernema</taxon>
    </lineage>
</organism>
<dbReference type="AlphaFoldDB" id="A0A1I7XXP0"/>
<dbReference type="WBParaSite" id="L893_g10520.t1">
    <property type="protein sequence ID" value="L893_g10520.t1"/>
    <property type="gene ID" value="L893_g10520"/>
</dbReference>
<keyword evidence="2" id="KW-0812">Transmembrane</keyword>
<evidence type="ECO:0000313" key="4">
    <source>
        <dbReference type="WBParaSite" id="L893_g10520.t1"/>
    </source>
</evidence>
<dbReference type="Proteomes" id="UP000095287">
    <property type="component" value="Unplaced"/>
</dbReference>
<feature type="compositionally biased region" description="Polar residues" evidence="1">
    <location>
        <begin position="189"/>
        <end position="221"/>
    </location>
</feature>
<keyword evidence="2" id="KW-1133">Transmembrane helix</keyword>
<feature type="transmembrane region" description="Helical" evidence="2">
    <location>
        <begin position="31"/>
        <end position="49"/>
    </location>
</feature>
<proteinExistence type="predicted"/>
<feature type="compositionally biased region" description="Low complexity" evidence="1">
    <location>
        <begin position="350"/>
        <end position="363"/>
    </location>
</feature>
<feature type="compositionally biased region" description="Polar residues" evidence="1">
    <location>
        <begin position="268"/>
        <end position="285"/>
    </location>
</feature>
<evidence type="ECO:0000313" key="3">
    <source>
        <dbReference type="Proteomes" id="UP000095287"/>
    </source>
</evidence>
<feature type="compositionally biased region" description="Basic and acidic residues" evidence="1">
    <location>
        <begin position="333"/>
        <end position="342"/>
    </location>
</feature>
<feature type="region of interest" description="Disordered" evidence="1">
    <location>
        <begin position="75"/>
        <end position="115"/>
    </location>
</feature>
<keyword evidence="3" id="KW-1185">Reference proteome</keyword>
<evidence type="ECO:0000256" key="2">
    <source>
        <dbReference type="SAM" id="Phobius"/>
    </source>
</evidence>
<name>A0A1I7XXP0_9BILA</name>
<reference evidence="4" key="1">
    <citation type="submission" date="2016-11" db="UniProtKB">
        <authorList>
            <consortium name="WormBaseParasite"/>
        </authorList>
    </citation>
    <scope>IDENTIFICATION</scope>
</reference>
<accession>A0A1I7XXP0</accession>
<keyword evidence="2" id="KW-0472">Membrane</keyword>
<feature type="compositionally biased region" description="Low complexity" evidence="1">
    <location>
        <begin position="295"/>
        <end position="314"/>
    </location>
</feature>
<evidence type="ECO:0000256" key="1">
    <source>
        <dbReference type="SAM" id="MobiDB-lite"/>
    </source>
</evidence>
<feature type="region of interest" description="Disordered" evidence="1">
    <location>
        <begin position="134"/>
        <end position="375"/>
    </location>
</feature>
<protein>
    <submittedName>
        <fullName evidence="4">RIC3 domain-containing protein</fullName>
    </submittedName>
</protein>